<dbReference type="RefSeq" id="XP_008075793.1">
    <property type="nucleotide sequence ID" value="XM_008077602.1"/>
</dbReference>
<dbReference type="Proteomes" id="UP000011081">
    <property type="component" value="Unassembled WGS sequence"/>
</dbReference>
<protein>
    <submittedName>
        <fullName evidence="1">Uncharacterized protein</fullName>
    </submittedName>
</protein>
<dbReference type="HOGENOM" id="CLU_2293821_0_0_1"/>
<dbReference type="VEuPathDB" id="MicrosporidiaDB:VCUG_02780"/>
<gene>
    <name evidence="1" type="ORF">VCUG_02780</name>
</gene>
<evidence type="ECO:0000313" key="1">
    <source>
        <dbReference type="EMBL" id="ELA45733.1"/>
    </source>
</evidence>
<proteinExistence type="predicted"/>
<name>L2GR17_VAVCU</name>
<evidence type="ECO:0000313" key="2">
    <source>
        <dbReference type="Proteomes" id="UP000011081"/>
    </source>
</evidence>
<dbReference type="EMBL" id="GL877782">
    <property type="protein sequence ID" value="ELA45733.1"/>
    <property type="molecule type" value="Genomic_DNA"/>
</dbReference>
<dbReference type="GeneID" id="19880636"/>
<accession>L2GR17</accession>
<dbReference type="AlphaFoldDB" id="L2GR17"/>
<dbReference type="InParanoid" id="L2GR17"/>
<reference evidence="2" key="1">
    <citation type="submission" date="2011-03" db="EMBL/GenBank/DDBJ databases">
        <title>The genome sequence of Vavraia culicis strain floridensis.</title>
        <authorList>
            <consortium name="The Broad Institute Genome Sequencing Platform"/>
            <person name="Cuomo C."/>
            <person name="Becnel J."/>
            <person name="Sanscrainte N."/>
            <person name="Young S.K."/>
            <person name="Zeng Q."/>
            <person name="Gargeya S."/>
            <person name="Fitzgerald M."/>
            <person name="Haas B."/>
            <person name="Abouelleil A."/>
            <person name="Alvarado L."/>
            <person name="Arachchi H.M."/>
            <person name="Berlin A."/>
            <person name="Chapman S.B."/>
            <person name="Gearin G."/>
            <person name="Goldberg J."/>
            <person name="Griggs A."/>
            <person name="Gujja S."/>
            <person name="Hansen M."/>
            <person name="Heiman D."/>
            <person name="Howarth C."/>
            <person name="Larimer J."/>
            <person name="Lui A."/>
            <person name="MacDonald P.J.P."/>
            <person name="McCowen C."/>
            <person name="Montmayeur A."/>
            <person name="Murphy C."/>
            <person name="Neiman D."/>
            <person name="Pearson M."/>
            <person name="Priest M."/>
            <person name="Roberts A."/>
            <person name="Saif S."/>
            <person name="Shea T."/>
            <person name="Sisk P."/>
            <person name="Stolte C."/>
            <person name="Sykes S."/>
            <person name="Wortman J."/>
            <person name="Nusbaum C."/>
            <person name="Birren B."/>
        </authorList>
    </citation>
    <scope>NUCLEOTIDE SEQUENCE [LARGE SCALE GENOMIC DNA]</scope>
    <source>
        <strain evidence="2">floridensis</strain>
    </source>
</reference>
<sequence>MPTTELTPCREAVMIHPHRHNAFDPQYEQYLVLERADNDVSPDTVKNCCDVRASPLFVKALRRAIVMQGKWHLLHMVCTDAAKTTSGLSLEPVIITRLIDR</sequence>
<organism evidence="1 2">
    <name type="scientific">Vavraia culicis (isolate floridensis)</name>
    <name type="common">Microsporidian parasite</name>
    <dbReference type="NCBI Taxonomy" id="948595"/>
    <lineage>
        <taxon>Eukaryota</taxon>
        <taxon>Fungi</taxon>
        <taxon>Fungi incertae sedis</taxon>
        <taxon>Microsporidia</taxon>
        <taxon>Pleistophoridae</taxon>
        <taxon>Vavraia</taxon>
    </lineage>
</organism>
<keyword evidence="2" id="KW-1185">Reference proteome</keyword>